<evidence type="ECO:0000313" key="2">
    <source>
        <dbReference type="EMBL" id="KAG8091184.1"/>
    </source>
</evidence>
<gene>
    <name evidence="2" type="ORF">GUJ93_ZPchr0011g27135</name>
</gene>
<feature type="region of interest" description="Disordered" evidence="1">
    <location>
        <begin position="197"/>
        <end position="246"/>
    </location>
</feature>
<feature type="compositionally biased region" description="Basic and acidic residues" evidence="1">
    <location>
        <begin position="77"/>
        <end position="89"/>
    </location>
</feature>
<sequence>MRAALASVSSTCFPALEAATPTARSTTVTMVLELSHGADNVVVETGVVAGKPAAREEGASAAREEGRHRPWRVASVAREEGAPTAREEGAPAATSPVEEGAPVAREEGALTAAASPAAVTREGHPAAVAREGIPAAAARKGRPAAESKVASPMAAAAEAYLAAPVPDPATPALDPVTAVLDPATAVIDKFARNKEFNSTKRKMNPDNESSANADEAIAHPSIDDDIHRGDQGEQSTFATSITLDFP</sequence>
<dbReference type="AlphaFoldDB" id="A0A8J6BP67"/>
<feature type="region of interest" description="Disordered" evidence="1">
    <location>
        <begin position="75"/>
        <end position="102"/>
    </location>
</feature>
<dbReference type="EMBL" id="JAAALK010000081">
    <property type="protein sequence ID" value="KAG8091184.1"/>
    <property type="molecule type" value="Genomic_DNA"/>
</dbReference>
<protein>
    <submittedName>
        <fullName evidence="2">Uncharacterized protein</fullName>
    </submittedName>
</protein>
<feature type="compositionally biased region" description="Polar residues" evidence="1">
    <location>
        <begin position="232"/>
        <end position="246"/>
    </location>
</feature>
<dbReference type="Proteomes" id="UP000729402">
    <property type="component" value="Unassembled WGS sequence"/>
</dbReference>
<accession>A0A8J6BP67</accession>
<reference evidence="2" key="2">
    <citation type="submission" date="2021-02" db="EMBL/GenBank/DDBJ databases">
        <authorList>
            <person name="Kimball J.A."/>
            <person name="Haas M.W."/>
            <person name="Macchietto M."/>
            <person name="Kono T."/>
            <person name="Duquette J."/>
            <person name="Shao M."/>
        </authorList>
    </citation>
    <scope>NUCLEOTIDE SEQUENCE</scope>
    <source>
        <tissue evidence="2">Fresh leaf tissue</tissue>
    </source>
</reference>
<proteinExistence type="predicted"/>
<comment type="caution">
    <text evidence="2">The sequence shown here is derived from an EMBL/GenBank/DDBJ whole genome shotgun (WGS) entry which is preliminary data.</text>
</comment>
<evidence type="ECO:0000313" key="3">
    <source>
        <dbReference type="Proteomes" id="UP000729402"/>
    </source>
</evidence>
<feature type="compositionally biased region" description="Basic and acidic residues" evidence="1">
    <location>
        <begin position="221"/>
        <end position="231"/>
    </location>
</feature>
<keyword evidence="3" id="KW-1185">Reference proteome</keyword>
<organism evidence="2 3">
    <name type="scientific">Zizania palustris</name>
    <name type="common">Northern wild rice</name>
    <dbReference type="NCBI Taxonomy" id="103762"/>
    <lineage>
        <taxon>Eukaryota</taxon>
        <taxon>Viridiplantae</taxon>
        <taxon>Streptophyta</taxon>
        <taxon>Embryophyta</taxon>
        <taxon>Tracheophyta</taxon>
        <taxon>Spermatophyta</taxon>
        <taxon>Magnoliopsida</taxon>
        <taxon>Liliopsida</taxon>
        <taxon>Poales</taxon>
        <taxon>Poaceae</taxon>
        <taxon>BOP clade</taxon>
        <taxon>Oryzoideae</taxon>
        <taxon>Oryzeae</taxon>
        <taxon>Zizaniinae</taxon>
        <taxon>Zizania</taxon>
    </lineage>
</organism>
<name>A0A8J6BP67_ZIZPA</name>
<reference evidence="2" key="1">
    <citation type="journal article" date="2021" name="bioRxiv">
        <title>Whole Genome Assembly and Annotation of Northern Wild Rice, Zizania palustris L., Supports a Whole Genome Duplication in the Zizania Genus.</title>
        <authorList>
            <person name="Haas M."/>
            <person name="Kono T."/>
            <person name="Macchietto M."/>
            <person name="Millas R."/>
            <person name="McGilp L."/>
            <person name="Shao M."/>
            <person name="Duquette J."/>
            <person name="Hirsch C.N."/>
            <person name="Kimball J."/>
        </authorList>
    </citation>
    <scope>NUCLEOTIDE SEQUENCE</scope>
    <source>
        <tissue evidence="2">Fresh leaf tissue</tissue>
    </source>
</reference>
<evidence type="ECO:0000256" key="1">
    <source>
        <dbReference type="SAM" id="MobiDB-lite"/>
    </source>
</evidence>